<feature type="domain" description="GTP cyclohydrolase I" evidence="11">
    <location>
        <begin position="194"/>
        <end position="260"/>
    </location>
</feature>
<evidence type="ECO:0000256" key="10">
    <source>
        <dbReference type="SAM" id="MobiDB-lite"/>
    </source>
</evidence>
<dbReference type="InterPro" id="IPR020602">
    <property type="entry name" value="GTP_CycHdrlase_I_dom"/>
</dbReference>
<dbReference type="InterPro" id="IPR018234">
    <property type="entry name" value="GTP_CycHdrlase_I_CS"/>
</dbReference>
<proteinExistence type="inferred from homology"/>
<keyword evidence="5" id="KW-0547">Nucleotide-binding</keyword>
<dbReference type="OrthoDB" id="4966at2759"/>
<evidence type="ECO:0000256" key="9">
    <source>
        <dbReference type="ARBA" id="ARBA00030854"/>
    </source>
</evidence>
<comment type="similarity">
    <text evidence="2">Belongs to the GTP cyclohydrolase I family.</text>
</comment>
<comment type="caution">
    <text evidence="12">The sequence shown here is derived from an EMBL/GenBank/DDBJ whole genome shotgun (WGS) entry which is preliminary data.</text>
</comment>
<dbReference type="PANTHER" id="PTHR11109:SF7">
    <property type="entry name" value="GTP CYCLOHYDROLASE 1"/>
    <property type="match status" value="1"/>
</dbReference>
<dbReference type="AlphaFoldDB" id="A0A9W4N510"/>
<dbReference type="InterPro" id="IPR043134">
    <property type="entry name" value="GTP-CH-I_N"/>
</dbReference>
<dbReference type="Pfam" id="PF01227">
    <property type="entry name" value="GTP_cyclohydroI"/>
    <property type="match status" value="2"/>
</dbReference>
<dbReference type="GO" id="GO:0005737">
    <property type="term" value="C:cytoplasm"/>
    <property type="evidence" value="ECO:0007669"/>
    <property type="project" value="TreeGrafter"/>
</dbReference>
<dbReference type="EC" id="3.5.4.16" evidence="3"/>
<evidence type="ECO:0000256" key="3">
    <source>
        <dbReference type="ARBA" id="ARBA00012715"/>
    </source>
</evidence>
<feature type="compositionally biased region" description="Polar residues" evidence="10">
    <location>
        <begin position="1"/>
        <end position="23"/>
    </location>
</feature>
<feature type="region of interest" description="Disordered" evidence="10">
    <location>
        <begin position="87"/>
        <end position="111"/>
    </location>
</feature>
<dbReference type="FunFam" id="1.10.286.10:FF:000003">
    <property type="entry name" value="GTP cyclohydrolase 1"/>
    <property type="match status" value="1"/>
</dbReference>
<dbReference type="Proteomes" id="UP001152646">
    <property type="component" value="Unassembled WGS sequence"/>
</dbReference>
<evidence type="ECO:0000259" key="11">
    <source>
        <dbReference type="Pfam" id="PF01227"/>
    </source>
</evidence>
<dbReference type="GO" id="GO:0008270">
    <property type="term" value="F:zinc ion binding"/>
    <property type="evidence" value="ECO:0007669"/>
    <property type="project" value="TreeGrafter"/>
</dbReference>
<evidence type="ECO:0000256" key="4">
    <source>
        <dbReference type="ARBA" id="ARBA00017272"/>
    </source>
</evidence>
<dbReference type="GO" id="GO:0006729">
    <property type="term" value="P:tetrahydrobiopterin biosynthetic process"/>
    <property type="evidence" value="ECO:0007669"/>
    <property type="project" value="TreeGrafter"/>
</dbReference>
<dbReference type="GO" id="GO:0003934">
    <property type="term" value="F:GTP cyclohydrolase I activity"/>
    <property type="evidence" value="ECO:0007669"/>
    <property type="project" value="UniProtKB-EC"/>
</dbReference>
<dbReference type="GO" id="GO:0046654">
    <property type="term" value="P:tetrahydrofolate biosynthetic process"/>
    <property type="evidence" value="ECO:0007669"/>
    <property type="project" value="InterPro"/>
</dbReference>
<evidence type="ECO:0000256" key="2">
    <source>
        <dbReference type="ARBA" id="ARBA00008085"/>
    </source>
</evidence>
<dbReference type="GO" id="GO:0005525">
    <property type="term" value="F:GTP binding"/>
    <property type="evidence" value="ECO:0007669"/>
    <property type="project" value="UniProtKB-KW"/>
</dbReference>
<evidence type="ECO:0000256" key="5">
    <source>
        <dbReference type="ARBA" id="ARBA00022741"/>
    </source>
</evidence>
<feature type="region of interest" description="Disordered" evidence="10">
    <location>
        <begin position="1"/>
        <end position="67"/>
    </location>
</feature>
<organism evidence="12 13">
    <name type="scientific">Penicillium salamii</name>
    <dbReference type="NCBI Taxonomy" id="1612424"/>
    <lineage>
        <taxon>Eukaryota</taxon>
        <taxon>Fungi</taxon>
        <taxon>Dikarya</taxon>
        <taxon>Ascomycota</taxon>
        <taxon>Pezizomycotina</taxon>
        <taxon>Eurotiomycetes</taxon>
        <taxon>Eurotiomycetidae</taxon>
        <taxon>Eurotiales</taxon>
        <taxon>Aspergillaceae</taxon>
        <taxon>Penicillium</taxon>
    </lineage>
</organism>
<protein>
    <recommendedName>
        <fullName evidence="4">GTP cyclohydrolase 1</fullName>
        <ecNumber evidence="3">3.5.4.16</ecNumber>
    </recommendedName>
    <alternativeName>
        <fullName evidence="9">GTP cyclohydrolase I</fullName>
    </alternativeName>
</protein>
<dbReference type="PROSITE" id="PS00859">
    <property type="entry name" value="GTP_CYCLOHYDROL_1_1"/>
    <property type="match status" value="1"/>
</dbReference>
<dbReference type="Gene3D" id="1.10.286.10">
    <property type="match status" value="1"/>
</dbReference>
<dbReference type="Gene3D" id="3.30.1130.10">
    <property type="match status" value="2"/>
</dbReference>
<evidence type="ECO:0000256" key="7">
    <source>
        <dbReference type="ARBA" id="ARBA00022909"/>
    </source>
</evidence>
<evidence type="ECO:0000313" key="12">
    <source>
        <dbReference type="EMBL" id="CAG8265668.1"/>
    </source>
</evidence>
<evidence type="ECO:0000256" key="8">
    <source>
        <dbReference type="ARBA" id="ARBA00023134"/>
    </source>
</evidence>
<sequence length="263" mass="29409">MKLQNEPNSDIQNLATYPATPTQPRRKKAAEEITWVSGLETPEPIFDSTDNLSNATQDEENLESHSKTASLLTTSFDVVSANNHGITSRLDVKSDQPAESNPEREKSQTQRLTAAVRTIIECIGEDLDREGLRDTPERYAKAMLHFTSGYEENTQDLINGAIFKEDCDELVIVRDIHVSSLCEHHLVPFIGKNQERLTKQVASCIFELLNPQGIAVVMEASHMCMVMRRVEKVGSTTITSCMLGSMRSNGKAREEFLTLLRRG</sequence>
<accession>A0A9W4N510</accession>
<keyword evidence="8" id="KW-0342">GTP-binding</keyword>
<feature type="domain" description="GTP cyclohydrolase I" evidence="11">
    <location>
        <begin position="113"/>
        <end position="192"/>
    </location>
</feature>
<evidence type="ECO:0000313" key="13">
    <source>
        <dbReference type="Proteomes" id="UP001152646"/>
    </source>
</evidence>
<evidence type="ECO:0000256" key="6">
    <source>
        <dbReference type="ARBA" id="ARBA00022801"/>
    </source>
</evidence>
<dbReference type="InterPro" id="IPR001474">
    <property type="entry name" value="GTP_CycHdrlase_I"/>
</dbReference>
<gene>
    <name evidence="12" type="ORF">PSALAMII_LOCUS1105</name>
</gene>
<feature type="compositionally biased region" description="Basic and acidic residues" evidence="10">
    <location>
        <begin position="90"/>
        <end position="108"/>
    </location>
</feature>
<dbReference type="InterPro" id="IPR043133">
    <property type="entry name" value="GTP-CH-I_C/QueF"/>
</dbReference>
<keyword evidence="6" id="KW-0378">Hydrolase</keyword>
<reference evidence="12" key="1">
    <citation type="submission" date="2021-07" db="EMBL/GenBank/DDBJ databases">
        <authorList>
            <person name="Branca A.L. A."/>
        </authorList>
    </citation>
    <scope>NUCLEOTIDE SEQUENCE</scope>
</reference>
<dbReference type="GO" id="GO:0046656">
    <property type="term" value="P:folic acid biosynthetic process"/>
    <property type="evidence" value="ECO:0007669"/>
    <property type="project" value="UniProtKB-KW"/>
</dbReference>
<dbReference type="PANTHER" id="PTHR11109">
    <property type="entry name" value="GTP CYCLOHYDROLASE I"/>
    <property type="match status" value="1"/>
</dbReference>
<keyword evidence="7" id="KW-0289">Folate biosynthesis</keyword>
<name>A0A9W4N510_9EURO</name>
<evidence type="ECO:0000256" key="1">
    <source>
        <dbReference type="ARBA" id="ARBA00005080"/>
    </source>
</evidence>
<comment type="pathway">
    <text evidence="1">Cofactor biosynthesis; 7,8-dihydroneopterin triphosphate biosynthesis; 7,8-dihydroneopterin triphosphate from GTP: step 1/1.</text>
</comment>
<dbReference type="SUPFAM" id="SSF55620">
    <property type="entry name" value="Tetrahydrobiopterin biosynthesis enzymes-like"/>
    <property type="match status" value="1"/>
</dbReference>
<dbReference type="EMBL" id="CAJVPA010000044">
    <property type="protein sequence ID" value="CAG8265668.1"/>
    <property type="molecule type" value="Genomic_DNA"/>
</dbReference>